<evidence type="ECO:0000256" key="7">
    <source>
        <dbReference type="ARBA" id="ARBA00023136"/>
    </source>
</evidence>
<dbReference type="PANTHER" id="PTHR35011">
    <property type="entry name" value="2,3-DIKETO-L-GULONATE TRAP TRANSPORTER SMALL PERMEASE PROTEIN YIAM"/>
    <property type="match status" value="1"/>
</dbReference>
<feature type="transmembrane region" description="Helical" evidence="9">
    <location>
        <begin position="20"/>
        <end position="40"/>
    </location>
</feature>
<evidence type="ECO:0000256" key="2">
    <source>
        <dbReference type="ARBA" id="ARBA00022448"/>
    </source>
</evidence>
<dbReference type="GO" id="GO:0022857">
    <property type="term" value="F:transmembrane transporter activity"/>
    <property type="evidence" value="ECO:0007669"/>
    <property type="project" value="UniProtKB-UniRule"/>
</dbReference>
<evidence type="ECO:0000256" key="8">
    <source>
        <dbReference type="ARBA" id="ARBA00038436"/>
    </source>
</evidence>
<dbReference type="PANTHER" id="PTHR35011:SF4">
    <property type="entry name" value="SLL1102 PROTEIN"/>
    <property type="match status" value="1"/>
</dbReference>
<comment type="caution">
    <text evidence="11">The sequence shown here is derived from an EMBL/GenBank/DDBJ whole genome shotgun (WGS) entry which is preliminary data.</text>
</comment>
<keyword evidence="7 9" id="KW-0472">Membrane</keyword>
<reference evidence="12" key="1">
    <citation type="submission" date="2019-06" db="EMBL/GenBank/DDBJ databases">
        <title>The complete genome of Emcibacter congregatus ZYLT.</title>
        <authorList>
            <person name="Zhao Z."/>
        </authorList>
    </citation>
    <scope>NUCLEOTIDE SEQUENCE [LARGE SCALE GENOMIC DNA]</scope>
    <source>
        <strain evidence="12">MCCC 1A06723</strain>
    </source>
</reference>
<comment type="similarity">
    <text evidence="8 9">Belongs to the TRAP transporter small permease family.</text>
</comment>
<comment type="subunit">
    <text evidence="9">The complex comprises the extracytoplasmic solute receptor protein and the two transmembrane proteins.</text>
</comment>
<evidence type="ECO:0000259" key="10">
    <source>
        <dbReference type="Pfam" id="PF04290"/>
    </source>
</evidence>
<proteinExistence type="inferred from homology"/>
<evidence type="ECO:0000313" key="11">
    <source>
        <dbReference type="EMBL" id="TPD62695.1"/>
    </source>
</evidence>
<dbReference type="Proteomes" id="UP000319148">
    <property type="component" value="Unassembled WGS sequence"/>
</dbReference>
<keyword evidence="12" id="KW-1185">Reference proteome</keyword>
<dbReference type="EMBL" id="VFIY01000004">
    <property type="protein sequence ID" value="TPD62695.1"/>
    <property type="molecule type" value="Genomic_DNA"/>
</dbReference>
<keyword evidence="6 9" id="KW-1133">Transmembrane helix</keyword>
<comment type="function">
    <text evidence="9">Part of the tripartite ATP-independent periplasmic (TRAP) transport system.</text>
</comment>
<evidence type="ECO:0000256" key="1">
    <source>
        <dbReference type="ARBA" id="ARBA00004429"/>
    </source>
</evidence>
<dbReference type="InterPro" id="IPR055348">
    <property type="entry name" value="DctQ"/>
</dbReference>
<evidence type="ECO:0000256" key="6">
    <source>
        <dbReference type="ARBA" id="ARBA00022989"/>
    </source>
</evidence>
<evidence type="ECO:0000256" key="4">
    <source>
        <dbReference type="ARBA" id="ARBA00022519"/>
    </source>
</evidence>
<keyword evidence="2 9" id="KW-0813">Transport</keyword>
<dbReference type="Pfam" id="PF04290">
    <property type="entry name" value="DctQ"/>
    <property type="match status" value="1"/>
</dbReference>
<evidence type="ECO:0000256" key="3">
    <source>
        <dbReference type="ARBA" id="ARBA00022475"/>
    </source>
</evidence>
<feature type="transmembrane region" description="Helical" evidence="9">
    <location>
        <begin position="89"/>
        <end position="115"/>
    </location>
</feature>
<keyword evidence="4 9" id="KW-0997">Cell inner membrane</keyword>
<dbReference type="InterPro" id="IPR007387">
    <property type="entry name" value="TRAP_DctQ"/>
</dbReference>
<dbReference type="GO" id="GO:0005886">
    <property type="term" value="C:plasma membrane"/>
    <property type="evidence" value="ECO:0007669"/>
    <property type="project" value="UniProtKB-SubCell"/>
</dbReference>
<evidence type="ECO:0000256" key="5">
    <source>
        <dbReference type="ARBA" id="ARBA00022692"/>
    </source>
</evidence>
<organism evidence="11 12">
    <name type="scientific">Emcibacter nanhaiensis</name>
    <dbReference type="NCBI Taxonomy" id="1505037"/>
    <lineage>
        <taxon>Bacteria</taxon>
        <taxon>Pseudomonadati</taxon>
        <taxon>Pseudomonadota</taxon>
        <taxon>Alphaproteobacteria</taxon>
        <taxon>Emcibacterales</taxon>
        <taxon>Emcibacteraceae</taxon>
        <taxon>Emcibacter</taxon>
    </lineage>
</organism>
<evidence type="ECO:0000256" key="9">
    <source>
        <dbReference type="RuleBase" id="RU369079"/>
    </source>
</evidence>
<dbReference type="AlphaFoldDB" id="A0A501PR22"/>
<sequence length="177" mass="19823">MIEKITGFIDLVNEKLGRLLAWATLLLVLVQFAIVIGFYIFRDGSIFMQESLLYLHSLIFLGAAGYTLKHNGHVRVDVFYGNFSEKTKAWINLLGTLFFLLPVSGVIGWFSWPFIADSWAAMEGSIEASGIQAVYLLKSLILAFVFFILLQGLSLVLHSLRIIRGAEHLSEEKPEGV</sequence>
<keyword evidence="3" id="KW-1003">Cell membrane</keyword>
<dbReference type="RefSeq" id="WP_139937945.1">
    <property type="nucleotide sequence ID" value="NZ_JBHSYP010000022.1"/>
</dbReference>
<keyword evidence="5 9" id="KW-0812">Transmembrane</keyword>
<accession>A0A501PR22</accession>
<name>A0A501PR22_9PROT</name>
<dbReference type="OrthoDB" id="9794346at2"/>
<comment type="subcellular location">
    <subcellularLocation>
        <location evidence="1 9">Cell inner membrane</location>
        <topology evidence="1 9">Multi-pass membrane protein</topology>
    </subcellularLocation>
</comment>
<evidence type="ECO:0000313" key="12">
    <source>
        <dbReference type="Proteomes" id="UP000319148"/>
    </source>
</evidence>
<protein>
    <recommendedName>
        <fullName evidence="9">TRAP transporter small permease protein</fullName>
    </recommendedName>
</protein>
<feature type="transmembrane region" description="Helical" evidence="9">
    <location>
        <begin position="135"/>
        <end position="157"/>
    </location>
</feature>
<feature type="transmembrane region" description="Helical" evidence="9">
    <location>
        <begin position="52"/>
        <end position="68"/>
    </location>
</feature>
<gene>
    <name evidence="11" type="ORF">FIV46_01050</name>
</gene>
<feature type="domain" description="Tripartite ATP-independent periplasmic transporters DctQ component" evidence="10">
    <location>
        <begin position="27"/>
        <end position="156"/>
    </location>
</feature>